<dbReference type="AlphaFoldDB" id="A0AAE1RSL2"/>
<sequence>MRLTVKNLKHDDSTLVAAPKKDKIEAMVAAAISCSSDDSQEVQELDVNRLYLDGVGGEKK</sequence>
<protein>
    <submittedName>
        <fullName evidence="1">Uncharacterized protein</fullName>
    </submittedName>
</protein>
<organism evidence="1 2">
    <name type="scientific">Anisodus tanguticus</name>
    <dbReference type="NCBI Taxonomy" id="243964"/>
    <lineage>
        <taxon>Eukaryota</taxon>
        <taxon>Viridiplantae</taxon>
        <taxon>Streptophyta</taxon>
        <taxon>Embryophyta</taxon>
        <taxon>Tracheophyta</taxon>
        <taxon>Spermatophyta</taxon>
        <taxon>Magnoliopsida</taxon>
        <taxon>eudicotyledons</taxon>
        <taxon>Gunneridae</taxon>
        <taxon>Pentapetalae</taxon>
        <taxon>asterids</taxon>
        <taxon>lamiids</taxon>
        <taxon>Solanales</taxon>
        <taxon>Solanaceae</taxon>
        <taxon>Solanoideae</taxon>
        <taxon>Hyoscyameae</taxon>
        <taxon>Anisodus</taxon>
    </lineage>
</organism>
<gene>
    <name evidence="1" type="ORF">RND71_025608</name>
</gene>
<evidence type="ECO:0000313" key="2">
    <source>
        <dbReference type="Proteomes" id="UP001291623"/>
    </source>
</evidence>
<proteinExistence type="predicted"/>
<dbReference type="EMBL" id="JAVYJV010000013">
    <property type="protein sequence ID" value="KAK4356637.1"/>
    <property type="molecule type" value="Genomic_DNA"/>
</dbReference>
<accession>A0AAE1RSL2</accession>
<name>A0AAE1RSL2_9SOLA</name>
<evidence type="ECO:0000313" key="1">
    <source>
        <dbReference type="EMBL" id="KAK4356637.1"/>
    </source>
</evidence>
<reference evidence="1" key="1">
    <citation type="submission" date="2023-12" db="EMBL/GenBank/DDBJ databases">
        <title>Genome assembly of Anisodus tanguticus.</title>
        <authorList>
            <person name="Wang Y.-J."/>
        </authorList>
    </citation>
    <scope>NUCLEOTIDE SEQUENCE</scope>
    <source>
        <strain evidence="1">KB-2021</strain>
        <tissue evidence="1">Leaf</tissue>
    </source>
</reference>
<dbReference type="Proteomes" id="UP001291623">
    <property type="component" value="Unassembled WGS sequence"/>
</dbReference>
<comment type="caution">
    <text evidence="1">The sequence shown here is derived from an EMBL/GenBank/DDBJ whole genome shotgun (WGS) entry which is preliminary data.</text>
</comment>
<keyword evidence="2" id="KW-1185">Reference proteome</keyword>